<dbReference type="InterPro" id="IPR036397">
    <property type="entry name" value="RNaseH_sf"/>
</dbReference>
<reference evidence="3 4" key="1">
    <citation type="submission" date="2019-04" db="EMBL/GenBank/DDBJ databases">
        <title>Streptomyces oryziradicis sp. nov., a novel actinomycete isolated from rhizosphere soil of rice (Oryza sativa L.).</title>
        <authorList>
            <person name="Li C."/>
        </authorList>
    </citation>
    <scope>NUCLEOTIDE SEQUENCE [LARGE SCALE GENOMIC DNA]</scope>
    <source>
        <strain evidence="3 4">NEAU-C40</strain>
    </source>
</reference>
<dbReference type="EMBL" id="SUMC01000135">
    <property type="protein sequence ID" value="TJZ97921.1"/>
    <property type="molecule type" value="Genomic_DNA"/>
</dbReference>
<feature type="region of interest" description="Disordered" evidence="1">
    <location>
        <begin position="229"/>
        <end position="251"/>
    </location>
</feature>
<evidence type="ECO:0000313" key="4">
    <source>
        <dbReference type="Proteomes" id="UP000305778"/>
    </source>
</evidence>
<accession>A0A4U0RPQ6</accession>
<name>A0A4U0RPQ6_9ACTN</name>
<comment type="caution">
    <text evidence="3">The sequence shown here is derived from an EMBL/GenBank/DDBJ whole genome shotgun (WGS) entry which is preliminary data.</text>
</comment>
<feature type="region of interest" description="Disordered" evidence="1">
    <location>
        <begin position="277"/>
        <end position="321"/>
    </location>
</feature>
<evidence type="ECO:0000313" key="3">
    <source>
        <dbReference type="EMBL" id="TJZ97921.1"/>
    </source>
</evidence>
<proteinExistence type="predicted"/>
<dbReference type="GO" id="GO:0003676">
    <property type="term" value="F:nucleic acid binding"/>
    <property type="evidence" value="ECO:0007669"/>
    <property type="project" value="InterPro"/>
</dbReference>
<dbReference type="Proteomes" id="UP000305778">
    <property type="component" value="Unassembled WGS sequence"/>
</dbReference>
<feature type="compositionally biased region" description="Polar residues" evidence="1">
    <location>
        <begin position="311"/>
        <end position="321"/>
    </location>
</feature>
<dbReference type="InterPro" id="IPR012337">
    <property type="entry name" value="RNaseH-like_sf"/>
</dbReference>
<gene>
    <name evidence="3" type="ORF">FCI23_48870</name>
</gene>
<dbReference type="GO" id="GO:0015074">
    <property type="term" value="P:DNA integration"/>
    <property type="evidence" value="ECO:0007669"/>
    <property type="project" value="InterPro"/>
</dbReference>
<keyword evidence="4" id="KW-1185">Reference proteome</keyword>
<dbReference type="SUPFAM" id="SSF53098">
    <property type="entry name" value="Ribonuclease H-like"/>
    <property type="match status" value="1"/>
</dbReference>
<dbReference type="Pfam" id="PF13683">
    <property type="entry name" value="rve_3"/>
    <property type="match status" value="1"/>
</dbReference>
<organism evidence="3 4">
    <name type="scientific">Actinacidiphila oryziradicis</name>
    <dbReference type="NCBI Taxonomy" id="2571141"/>
    <lineage>
        <taxon>Bacteria</taxon>
        <taxon>Bacillati</taxon>
        <taxon>Actinomycetota</taxon>
        <taxon>Actinomycetes</taxon>
        <taxon>Kitasatosporales</taxon>
        <taxon>Streptomycetaceae</taxon>
        <taxon>Actinacidiphila</taxon>
    </lineage>
</organism>
<dbReference type="InterPro" id="IPR001584">
    <property type="entry name" value="Integrase_cat-core"/>
</dbReference>
<sequence>MPGELARLGITVSAATVRAILRQGDIPPARQGARGTWACFLRARASGLPACDFSHVDTAFRGRLYVLFVMEVEARRVHILGITAHPNQDWVTRQVRNLMMDLEDRLDRFGFFLRDRDGKFADAVLAGAGVQVLLSPPRSPKANAFAERWVGAARRECTGRILIMNERHLHVVLDAYTDHYHRHRPHQSLHQRPPHAVESGRRAPAIPWGGRVRRSRLLGGLINECQQAASPHRYKRPGQQPEPGFSRGTGSARMVDPVIDPSSVAGGPAALATPRVAPVGTAPSARPVRRAVNRQVIFRPRATRSGDAATRTGQRPSSRLR</sequence>
<dbReference type="RefSeq" id="WP_136730453.1">
    <property type="nucleotide sequence ID" value="NZ_SUMC01000135.1"/>
</dbReference>
<evidence type="ECO:0000259" key="2">
    <source>
        <dbReference type="Pfam" id="PF13683"/>
    </source>
</evidence>
<feature type="domain" description="Integrase catalytic" evidence="2">
    <location>
        <begin position="129"/>
        <end position="194"/>
    </location>
</feature>
<protein>
    <recommendedName>
        <fullName evidence="2">Integrase catalytic domain-containing protein</fullName>
    </recommendedName>
</protein>
<dbReference type="Gene3D" id="3.30.420.10">
    <property type="entry name" value="Ribonuclease H-like superfamily/Ribonuclease H"/>
    <property type="match status" value="1"/>
</dbReference>
<dbReference type="AlphaFoldDB" id="A0A4U0RPQ6"/>
<dbReference type="OrthoDB" id="1551204at2"/>
<evidence type="ECO:0000256" key="1">
    <source>
        <dbReference type="SAM" id="MobiDB-lite"/>
    </source>
</evidence>